<comment type="caution">
    <text evidence="1">The sequence shown here is derived from an EMBL/GenBank/DDBJ whole genome shotgun (WGS) entry which is preliminary data.</text>
</comment>
<evidence type="ECO:0000313" key="1">
    <source>
        <dbReference type="EMBL" id="GAI03126.1"/>
    </source>
</evidence>
<dbReference type="AlphaFoldDB" id="X1LBA6"/>
<reference evidence="1" key="1">
    <citation type="journal article" date="2014" name="Front. Microbiol.">
        <title>High frequency of phylogenetically diverse reductive dehalogenase-homologous genes in deep subseafloor sedimentary metagenomes.</title>
        <authorList>
            <person name="Kawai M."/>
            <person name="Futagami T."/>
            <person name="Toyoda A."/>
            <person name="Takaki Y."/>
            <person name="Nishi S."/>
            <person name="Hori S."/>
            <person name="Arai W."/>
            <person name="Tsubouchi T."/>
            <person name="Morono Y."/>
            <person name="Uchiyama I."/>
            <person name="Ito T."/>
            <person name="Fujiyama A."/>
            <person name="Inagaki F."/>
            <person name="Takami H."/>
        </authorList>
    </citation>
    <scope>NUCLEOTIDE SEQUENCE</scope>
    <source>
        <strain evidence="1">Expedition CK06-06</strain>
    </source>
</reference>
<organism evidence="1">
    <name type="scientific">marine sediment metagenome</name>
    <dbReference type="NCBI Taxonomy" id="412755"/>
    <lineage>
        <taxon>unclassified sequences</taxon>
        <taxon>metagenomes</taxon>
        <taxon>ecological metagenomes</taxon>
    </lineage>
</organism>
<proteinExistence type="predicted"/>
<accession>X1LBA6</accession>
<protein>
    <submittedName>
        <fullName evidence="1">Uncharacterized protein</fullName>
    </submittedName>
</protein>
<feature type="non-terminal residue" evidence="1">
    <location>
        <position position="59"/>
    </location>
</feature>
<sequence length="59" mass="6716">MNIQRINGVALCVELNRNQDKAINHENSNKRSNECSKDPNLLVFSFTRANQLTIIANML</sequence>
<dbReference type="EMBL" id="BARV01010990">
    <property type="protein sequence ID" value="GAI03126.1"/>
    <property type="molecule type" value="Genomic_DNA"/>
</dbReference>
<gene>
    <name evidence="1" type="ORF">S06H3_21049</name>
</gene>
<name>X1LBA6_9ZZZZ</name>